<evidence type="ECO:0000256" key="1">
    <source>
        <dbReference type="SAM" id="MobiDB-lite"/>
    </source>
</evidence>
<feature type="signal peptide" evidence="2">
    <location>
        <begin position="1"/>
        <end position="19"/>
    </location>
</feature>
<name>A0A3E2NWP8_9SPHI</name>
<dbReference type="AlphaFoldDB" id="A0A3E2NWP8"/>
<sequence>MKKTIIAAALVLTTGIVSAFTIAPAHRDTITKKTTSTRKDVGTADTRKDVGTADTRKDVGTAD</sequence>
<comment type="caution">
    <text evidence="3">The sequence shown here is derived from an EMBL/GenBank/DDBJ whole genome shotgun (WGS) entry which is preliminary data.</text>
</comment>
<dbReference type="EMBL" id="QWDE01000001">
    <property type="protein sequence ID" value="RFZ85433.1"/>
    <property type="molecule type" value="Genomic_DNA"/>
</dbReference>
<dbReference type="Proteomes" id="UP000260823">
    <property type="component" value="Unassembled WGS sequence"/>
</dbReference>
<feature type="region of interest" description="Disordered" evidence="1">
    <location>
        <begin position="28"/>
        <end position="63"/>
    </location>
</feature>
<evidence type="ECO:0000256" key="2">
    <source>
        <dbReference type="SAM" id="SignalP"/>
    </source>
</evidence>
<evidence type="ECO:0000313" key="4">
    <source>
        <dbReference type="Proteomes" id="UP000260823"/>
    </source>
</evidence>
<proteinExistence type="predicted"/>
<accession>A0A3E2NWP8</accession>
<keyword evidence="4" id="KW-1185">Reference proteome</keyword>
<protein>
    <submittedName>
        <fullName evidence="3">Uncharacterized protein</fullName>
    </submittedName>
</protein>
<feature type="chain" id="PRO_5017613325" evidence="2">
    <location>
        <begin position="20"/>
        <end position="63"/>
    </location>
</feature>
<dbReference type="RefSeq" id="WP_117382333.1">
    <property type="nucleotide sequence ID" value="NZ_QWDE01000001.1"/>
</dbReference>
<gene>
    <name evidence="3" type="ORF">DYU05_07505</name>
</gene>
<keyword evidence="2" id="KW-0732">Signal</keyword>
<reference evidence="3 4" key="1">
    <citation type="submission" date="2018-08" db="EMBL/GenBank/DDBJ databases">
        <title>Mucilaginibacter terrae sp. nov., isolated from manganese diggings.</title>
        <authorList>
            <person name="Huang Y."/>
            <person name="Zhou Z."/>
        </authorList>
    </citation>
    <scope>NUCLEOTIDE SEQUENCE [LARGE SCALE GENOMIC DNA]</scope>
    <source>
        <strain evidence="3 4">ZH6</strain>
    </source>
</reference>
<evidence type="ECO:0000313" key="3">
    <source>
        <dbReference type="EMBL" id="RFZ85433.1"/>
    </source>
</evidence>
<organism evidence="3 4">
    <name type="scientific">Mucilaginibacter terrenus</name>
    <dbReference type="NCBI Taxonomy" id="2482727"/>
    <lineage>
        <taxon>Bacteria</taxon>
        <taxon>Pseudomonadati</taxon>
        <taxon>Bacteroidota</taxon>
        <taxon>Sphingobacteriia</taxon>
        <taxon>Sphingobacteriales</taxon>
        <taxon>Sphingobacteriaceae</taxon>
        <taxon>Mucilaginibacter</taxon>
    </lineage>
</organism>